<dbReference type="GO" id="GO:0015920">
    <property type="term" value="P:lipopolysaccharide transport"/>
    <property type="evidence" value="ECO:0007669"/>
    <property type="project" value="TreeGrafter"/>
</dbReference>
<evidence type="ECO:0008006" key="10">
    <source>
        <dbReference type="Google" id="ProtNLM"/>
    </source>
</evidence>
<dbReference type="Pfam" id="PF03739">
    <property type="entry name" value="LptF_LptG"/>
    <property type="match status" value="1"/>
</dbReference>
<dbReference type="PANTHER" id="PTHR33529">
    <property type="entry name" value="SLR0882 PROTEIN-RELATED"/>
    <property type="match status" value="1"/>
</dbReference>
<evidence type="ECO:0000313" key="8">
    <source>
        <dbReference type="EMBL" id="KPK63294.1"/>
    </source>
</evidence>
<proteinExistence type="predicted"/>
<dbReference type="InterPro" id="IPR005495">
    <property type="entry name" value="LptG/LptF_permease"/>
</dbReference>
<dbReference type="Proteomes" id="UP000051373">
    <property type="component" value="Unassembled WGS sequence"/>
</dbReference>
<feature type="coiled-coil region" evidence="6">
    <location>
        <begin position="246"/>
        <end position="280"/>
    </location>
</feature>
<keyword evidence="6" id="KW-0175">Coiled coil</keyword>
<comment type="caution">
    <text evidence="8">The sequence shown here is derived from an EMBL/GenBank/DDBJ whole genome shotgun (WGS) entry which is preliminary data.</text>
</comment>
<protein>
    <recommendedName>
        <fullName evidence="10">YjgP/YjgQ family permease</fullName>
    </recommendedName>
</protein>
<evidence type="ECO:0000256" key="2">
    <source>
        <dbReference type="ARBA" id="ARBA00022475"/>
    </source>
</evidence>
<evidence type="ECO:0000256" key="1">
    <source>
        <dbReference type="ARBA" id="ARBA00004651"/>
    </source>
</evidence>
<feature type="transmembrane region" description="Helical" evidence="7">
    <location>
        <begin position="54"/>
        <end position="79"/>
    </location>
</feature>
<evidence type="ECO:0000256" key="5">
    <source>
        <dbReference type="ARBA" id="ARBA00023136"/>
    </source>
</evidence>
<dbReference type="PANTHER" id="PTHR33529:SF6">
    <property type="entry name" value="YJGP_YJGQ FAMILY PERMEASE"/>
    <property type="match status" value="1"/>
</dbReference>
<feature type="transmembrane region" description="Helical" evidence="7">
    <location>
        <begin position="381"/>
        <end position="401"/>
    </location>
</feature>
<evidence type="ECO:0000256" key="3">
    <source>
        <dbReference type="ARBA" id="ARBA00022692"/>
    </source>
</evidence>
<dbReference type="EMBL" id="LJUJ01000015">
    <property type="protein sequence ID" value="KPK63294.1"/>
    <property type="molecule type" value="Genomic_DNA"/>
</dbReference>
<evidence type="ECO:0000313" key="9">
    <source>
        <dbReference type="Proteomes" id="UP000051373"/>
    </source>
</evidence>
<reference evidence="8 9" key="1">
    <citation type="journal article" date="2015" name="Microbiome">
        <title>Genomic resolution of linkages in carbon, nitrogen, and sulfur cycling among widespread estuary sediment bacteria.</title>
        <authorList>
            <person name="Baker B.J."/>
            <person name="Lazar C.S."/>
            <person name="Teske A.P."/>
            <person name="Dick G.J."/>
        </authorList>
    </citation>
    <scope>NUCLEOTIDE SEQUENCE [LARGE SCALE GENOMIC DNA]</scope>
    <source>
        <strain evidence="8">SM23_42</strain>
    </source>
</reference>
<dbReference type="AlphaFoldDB" id="A0A0S8FRX3"/>
<organism evidence="8 9">
    <name type="scientific">candidate division WOR_3 bacterium SM23_42</name>
    <dbReference type="NCBI Taxonomy" id="1703779"/>
    <lineage>
        <taxon>Bacteria</taxon>
        <taxon>Bacteria division WOR-3</taxon>
    </lineage>
</organism>
<keyword evidence="2" id="KW-1003">Cell membrane</keyword>
<name>A0A0S8FRX3_UNCW3</name>
<feature type="transmembrane region" description="Helical" evidence="7">
    <location>
        <begin position="13"/>
        <end position="34"/>
    </location>
</feature>
<feature type="transmembrane region" description="Helical" evidence="7">
    <location>
        <begin position="99"/>
        <end position="123"/>
    </location>
</feature>
<evidence type="ECO:0000256" key="7">
    <source>
        <dbReference type="SAM" id="Phobius"/>
    </source>
</evidence>
<comment type="subcellular location">
    <subcellularLocation>
        <location evidence="1">Cell membrane</location>
        <topology evidence="1">Multi-pass membrane protein</topology>
    </subcellularLocation>
</comment>
<feature type="transmembrane region" description="Helical" evidence="7">
    <location>
        <begin position="351"/>
        <end position="369"/>
    </location>
</feature>
<keyword evidence="4 7" id="KW-1133">Transmembrane helix</keyword>
<keyword evidence="3 7" id="KW-0812">Transmembrane</keyword>
<dbReference type="STRING" id="1703779.AMJ83_07415"/>
<dbReference type="GO" id="GO:0043190">
    <property type="term" value="C:ATP-binding cassette (ABC) transporter complex"/>
    <property type="evidence" value="ECO:0007669"/>
    <property type="project" value="TreeGrafter"/>
</dbReference>
<feature type="transmembrane region" description="Helical" evidence="7">
    <location>
        <begin position="325"/>
        <end position="345"/>
    </location>
</feature>
<sequence length="415" mass="47915">MIRLVDRYLLKEFIPPFFFSTIALTFILLMNELFRLIDLFVRKGLPVAIVGQILIYTLPLVLSYTAPMAILVAIVMSFGRAAQDNEILALKTSGLSFLSIMRTPFMLTLFFTFFLLFFNNYILPESNHRVRNLMLDVTRKRPAVRLPEGIFTDDFPGYTIFIGKKDEGRSKIYDITIYNARDGLLITAPRGELKSFEQDDILRFTLYDGELHQLVDSTTYQKTRFDKQVLNMNLDTELVRKERSYRNENELNINGLEEEINEQLQKIAELRREIAEIGNTAIDDYLRGNVASLDRAIFEIEKRFKTLDGTARKLSRYQVSFYKKFSLAFACIVFIIIGAPLGYLFKRGGVGGILLGVMLFSSYYVLVIAGEEFADRNNFPAFWGMWLPNFILLAVGFYLFFAAEFDRSPIRKILK</sequence>
<accession>A0A0S8FRX3</accession>
<evidence type="ECO:0000256" key="6">
    <source>
        <dbReference type="SAM" id="Coils"/>
    </source>
</evidence>
<keyword evidence="5 7" id="KW-0472">Membrane</keyword>
<evidence type="ECO:0000256" key="4">
    <source>
        <dbReference type="ARBA" id="ARBA00022989"/>
    </source>
</evidence>
<gene>
    <name evidence="8" type="ORF">AMJ83_07415</name>
</gene>